<dbReference type="InterPro" id="IPR036537">
    <property type="entry name" value="Adaptor_Cbl_N_dom_sf"/>
</dbReference>
<dbReference type="AlphaFoldDB" id="A0AAV1F4J3"/>
<gene>
    <name evidence="2" type="ORF">XNOV1_A022975</name>
</gene>
<dbReference type="InterPro" id="IPR059179">
    <property type="entry name" value="MLKL-like_MCAfunc"/>
</dbReference>
<dbReference type="GO" id="GO:0007166">
    <property type="term" value="P:cell surface receptor signaling pathway"/>
    <property type="evidence" value="ECO:0007669"/>
    <property type="project" value="InterPro"/>
</dbReference>
<dbReference type="GO" id="GO:0016301">
    <property type="term" value="F:kinase activity"/>
    <property type="evidence" value="ECO:0007669"/>
    <property type="project" value="UniProtKB-KW"/>
</dbReference>
<evidence type="ECO:0000313" key="3">
    <source>
        <dbReference type="Proteomes" id="UP001178508"/>
    </source>
</evidence>
<organism evidence="2 3">
    <name type="scientific">Xyrichtys novacula</name>
    <name type="common">Pearly razorfish</name>
    <name type="synonym">Hemipteronotus novacula</name>
    <dbReference type="NCBI Taxonomy" id="13765"/>
    <lineage>
        <taxon>Eukaryota</taxon>
        <taxon>Metazoa</taxon>
        <taxon>Chordata</taxon>
        <taxon>Craniata</taxon>
        <taxon>Vertebrata</taxon>
        <taxon>Euteleostomi</taxon>
        <taxon>Actinopterygii</taxon>
        <taxon>Neopterygii</taxon>
        <taxon>Teleostei</taxon>
        <taxon>Neoteleostei</taxon>
        <taxon>Acanthomorphata</taxon>
        <taxon>Eupercaria</taxon>
        <taxon>Labriformes</taxon>
        <taxon>Labridae</taxon>
        <taxon>Xyrichtys</taxon>
    </lineage>
</organism>
<name>A0AAV1F4J3_XYRNO</name>
<proteinExistence type="predicted"/>
<dbReference type="InterPro" id="IPR054000">
    <property type="entry name" value="MLKL_N"/>
</dbReference>
<dbReference type="Pfam" id="PF22215">
    <property type="entry name" value="MLKL_N"/>
    <property type="match status" value="1"/>
</dbReference>
<evidence type="ECO:0000313" key="2">
    <source>
        <dbReference type="EMBL" id="CAJ1055879.1"/>
    </source>
</evidence>
<dbReference type="EMBL" id="OY660868">
    <property type="protein sequence ID" value="CAJ1055879.1"/>
    <property type="molecule type" value="Genomic_DNA"/>
</dbReference>
<dbReference type="CDD" id="cd21037">
    <property type="entry name" value="MLKL_NTD"/>
    <property type="match status" value="1"/>
</dbReference>
<keyword evidence="2" id="KW-0418">Kinase</keyword>
<accession>A0AAV1F4J3</accession>
<keyword evidence="3" id="KW-1185">Reference proteome</keyword>
<sequence length="229" mass="26061">MDLQPVNGLISNLESLFNDIYREAANICVKRELFQEIARRAKDLEHVVLRFQYQVSSSVKNALEDLSITLEDINQWMMTVSSYGTIGRFVKSGKCEEDFNKYVRKLYDHHVFLSDNVPSTMGRKLAGVQQRISPVFDVSGPSLPVVGQTGPLFDPRSYATPPLNTSFVRIDNLTVNVSSPDQLNLLQDLSPLNQIYNRSFVRIDKLTVNFGNPNQSNPFISNRIRYLNQ</sequence>
<reference evidence="2" key="1">
    <citation type="submission" date="2023-08" db="EMBL/GenBank/DDBJ databases">
        <authorList>
            <person name="Alioto T."/>
            <person name="Alioto T."/>
            <person name="Gomez Garrido J."/>
        </authorList>
    </citation>
    <scope>NUCLEOTIDE SEQUENCE</scope>
</reference>
<keyword evidence="2" id="KW-0808">Transferase</keyword>
<evidence type="ECO:0000259" key="1">
    <source>
        <dbReference type="Pfam" id="PF22215"/>
    </source>
</evidence>
<dbReference type="Gene3D" id="1.20.930.20">
    <property type="entry name" value="Adaptor protein Cbl, N-terminal domain"/>
    <property type="match status" value="1"/>
</dbReference>
<dbReference type="Proteomes" id="UP001178508">
    <property type="component" value="Chromosome 5"/>
</dbReference>
<feature type="domain" description="Mixed lineage kinase" evidence="1">
    <location>
        <begin position="15"/>
        <end position="114"/>
    </location>
</feature>
<protein>
    <submittedName>
        <fullName evidence="2">Mixed lineage kinase domain-like protein</fullName>
    </submittedName>
</protein>